<evidence type="ECO:0000313" key="6">
    <source>
        <dbReference type="EMBL" id="BAB59961.1"/>
    </source>
</evidence>
<evidence type="ECO:0000256" key="1">
    <source>
        <dbReference type="ARBA" id="ARBA00004141"/>
    </source>
</evidence>
<dbReference type="eggNOG" id="arCOG00009">
    <property type="taxonomic scope" value="Archaea"/>
</dbReference>
<reference evidence="6 7" key="2">
    <citation type="journal article" date="2000" name="Proc. Natl. Acad. Sci. U.S.A.">
        <title>Archaeal adaptation to higher temperatures revealed by genomic sequence of Thermoplasma volcanium.</title>
        <authorList>
            <person name="Kawashima T."/>
            <person name="Amano N."/>
            <person name="Koike H."/>
            <person name="Makino S."/>
            <person name="Higuchi S."/>
            <person name="Kawashima-Ohya Y."/>
            <person name="Watanabe K."/>
            <person name="Yamazaki M."/>
            <person name="Kanehori K."/>
            <person name="Kawamoto T."/>
            <person name="Nunoshiba T."/>
            <person name="Yamamoto Y."/>
            <person name="Aramaki H."/>
            <person name="Makino K."/>
            <person name="Suzuki M."/>
        </authorList>
    </citation>
    <scope>NUCLEOTIDE SEQUENCE [LARGE SCALE GENOMIC DNA]</scope>
    <source>
        <strain evidence="7">ATCC 51530 / DSM 4299 / JCM 9571 / NBRC 15438 / GSS1</strain>
    </source>
</reference>
<feature type="transmembrane region" description="Helical" evidence="5">
    <location>
        <begin position="414"/>
        <end position="433"/>
    </location>
</feature>
<dbReference type="Proteomes" id="UP000001017">
    <property type="component" value="Chromosome"/>
</dbReference>
<feature type="transmembrane region" description="Helical" evidence="5">
    <location>
        <begin position="137"/>
        <end position="160"/>
    </location>
</feature>
<feature type="transmembrane region" description="Helical" evidence="5">
    <location>
        <begin position="95"/>
        <end position="117"/>
    </location>
</feature>
<feature type="transmembrane region" description="Helical" evidence="5">
    <location>
        <begin position="497"/>
        <end position="515"/>
    </location>
</feature>
<dbReference type="PaxDb" id="273116-14325035"/>
<feature type="transmembrane region" description="Helical" evidence="5">
    <location>
        <begin position="172"/>
        <end position="192"/>
    </location>
</feature>
<dbReference type="PANTHER" id="PTHR47547">
    <property type="match status" value="1"/>
</dbReference>
<feature type="transmembrane region" description="Helical" evidence="5">
    <location>
        <begin position="240"/>
        <end position="265"/>
    </location>
</feature>
<feature type="transmembrane region" description="Helical" evidence="5">
    <location>
        <begin position="522"/>
        <end position="543"/>
    </location>
</feature>
<dbReference type="HOGENOM" id="CLU_007946_16_0_2"/>
<reference evidence="6 7" key="1">
    <citation type="journal article" date="1999" name="Proc. Jpn. Acad.">
        <title>Determination of the complete genomic DNA sequence of Thermoplasma volvanium GSS1.</title>
        <authorList>
            <person name="Kawashima T."/>
            <person name="Yamamoto Y."/>
            <person name="Aramaki H."/>
            <person name="Nunoshiba T."/>
            <person name="Kawamoto T."/>
            <person name="Watanabe K."/>
            <person name="Yamazaki M."/>
            <person name="Kanehori K."/>
            <person name="Amano N."/>
            <person name="Ohya Y."/>
            <person name="Makino K."/>
            <person name="Suzuki M."/>
        </authorList>
    </citation>
    <scope>NUCLEOTIDE SEQUENCE [LARGE SCALE GENOMIC DNA]</scope>
    <source>
        <strain evidence="7">ATCC 51530 / DSM 4299 / JCM 9571 / NBRC 15438 / GSS1</strain>
    </source>
</reference>
<sequence>MNDNSNLVSGKLRKSLNSTDLFFLAVTGMIGSGWLFAALDTASYVGPGSIFTWMIAALFFFVIALAFAELSSIIPYSGSIVRFNQYSHGSISNFMIGWAYLIGAVSTVTVEAISLVTYTSTYMPQLYNSSVGVLTPLGIIVSIFLILFFFFIQFMGVNVYGKLNTVLTTWKIAIPVITVVLLMSFSFHPGNFKVAHGFLPYGTSAIFAALIPSGVVYAFEGFRQGIEYAGEAKNPQRDVPMSLIAALLVTIAIYVALQIAFIGSIRWSDLSLSPGDWTLLSKSTWASGPFYYATKYSGVAILAIFAIVILIDAFISPLASLGVYEGTSARSFYGLSRLNVLPEFFGSIHPKFRTPWVGLIFTLIISSLFLAPFPSWYLIVGINASFTVYAYLSAGTTNSVLRKLAPDLNRPFKLPFATVLSPVAFVAASMLVYWSGWSIIDFLILIVYAGLPLLILSKFRESLDITSREAIALSAVYWILLSIVGYFGYISYIPFEVYWPILNSIPAITFAFLYIRSRSNEVVSSVWIIVYNSILGTMSYFGSLGTNAIAYPYDYLIFAALSFFIFFVSVKTGIETNELTELKRSGPVPE</sequence>
<evidence type="ECO:0000256" key="3">
    <source>
        <dbReference type="ARBA" id="ARBA00022989"/>
    </source>
</evidence>
<evidence type="ECO:0000256" key="2">
    <source>
        <dbReference type="ARBA" id="ARBA00022692"/>
    </source>
</evidence>
<dbReference type="PANTHER" id="PTHR47547:SF1">
    <property type="entry name" value="ASPARTATE-PROTON SYMPORTER"/>
    <property type="match status" value="1"/>
</dbReference>
<feature type="transmembrane region" description="Helical" evidence="5">
    <location>
        <begin position="555"/>
        <end position="574"/>
    </location>
</feature>
<feature type="transmembrane region" description="Helical" evidence="5">
    <location>
        <begin position="21"/>
        <end position="39"/>
    </location>
</feature>
<dbReference type="KEGG" id="tvo:TVG0824539"/>
<evidence type="ECO:0000256" key="4">
    <source>
        <dbReference type="ARBA" id="ARBA00023136"/>
    </source>
</evidence>
<dbReference type="GeneID" id="1441911"/>
<dbReference type="GO" id="GO:0022857">
    <property type="term" value="F:transmembrane transporter activity"/>
    <property type="evidence" value="ECO:0007669"/>
    <property type="project" value="InterPro"/>
</dbReference>
<keyword evidence="2 5" id="KW-0812">Transmembrane</keyword>
<name>Q97AJ1_THEVO</name>
<proteinExistence type="predicted"/>
<keyword evidence="7" id="KW-1185">Reference proteome</keyword>
<dbReference type="InterPro" id="IPR052962">
    <property type="entry name" value="AA_Transporter_AGT"/>
</dbReference>
<dbReference type="InterPro" id="IPR002293">
    <property type="entry name" value="AA/rel_permease1"/>
</dbReference>
<feature type="transmembrane region" description="Helical" evidence="5">
    <location>
        <begin position="439"/>
        <end position="459"/>
    </location>
</feature>
<keyword evidence="4 5" id="KW-0472">Membrane</keyword>
<accession>Q97AJ1</accession>
<protein>
    <submittedName>
        <fullName evidence="6">Amino acid transporter</fullName>
    </submittedName>
</protein>
<dbReference type="STRING" id="273116.gene:9381609"/>
<dbReference type="EMBL" id="BA000011">
    <property type="protein sequence ID" value="BAB59961.1"/>
    <property type="molecule type" value="Genomic_DNA"/>
</dbReference>
<dbReference type="OrthoDB" id="43026at2157"/>
<comment type="subcellular location">
    <subcellularLocation>
        <location evidence="1">Membrane</location>
        <topology evidence="1">Multi-pass membrane protein</topology>
    </subcellularLocation>
</comment>
<evidence type="ECO:0000313" key="7">
    <source>
        <dbReference type="Proteomes" id="UP000001017"/>
    </source>
</evidence>
<organism evidence="6 7">
    <name type="scientific">Thermoplasma volcanium (strain ATCC 51530 / DSM 4299 / JCM 9571 / NBRC 15438 / GSS1)</name>
    <dbReference type="NCBI Taxonomy" id="273116"/>
    <lineage>
        <taxon>Archaea</taxon>
        <taxon>Methanobacteriati</taxon>
        <taxon>Thermoplasmatota</taxon>
        <taxon>Thermoplasmata</taxon>
        <taxon>Thermoplasmatales</taxon>
        <taxon>Thermoplasmataceae</taxon>
        <taxon>Thermoplasma</taxon>
    </lineage>
</organism>
<dbReference type="AlphaFoldDB" id="Q97AJ1"/>
<feature type="transmembrane region" description="Helical" evidence="5">
    <location>
        <begin position="198"/>
        <end position="219"/>
    </location>
</feature>
<evidence type="ECO:0000256" key="5">
    <source>
        <dbReference type="SAM" id="Phobius"/>
    </source>
</evidence>
<dbReference type="GO" id="GO:0016020">
    <property type="term" value="C:membrane"/>
    <property type="evidence" value="ECO:0007669"/>
    <property type="project" value="UniProtKB-SubCell"/>
</dbReference>
<dbReference type="PIRSF" id="PIRSF006060">
    <property type="entry name" value="AA_transporter"/>
    <property type="match status" value="1"/>
</dbReference>
<dbReference type="Pfam" id="PF13520">
    <property type="entry name" value="AA_permease_2"/>
    <property type="match status" value="1"/>
</dbReference>
<gene>
    <name evidence="6" type="ORF">TVG0824539</name>
</gene>
<feature type="transmembrane region" description="Helical" evidence="5">
    <location>
        <begin position="51"/>
        <end position="74"/>
    </location>
</feature>
<keyword evidence="3 5" id="KW-1133">Transmembrane helix</keyword>
<feature type="transmembrane region" description="Helical" evidence="5">
    <location>
        <begin position="376"/>
        <end position="394"/>
    </location>
</feature>
<feature type="transmembrane region" description="Helical" evidence="5">
    <location>
        <begin position="299"/>
        <end position="324"/>
    </location>
</feature>
<feature type="transmembrane region" description="Helical" evidence="5">
    <location>
        <begin position="471"/>
        <end position="491"/>
    </location>
</feature>
<dbReference type="RefSeq" id="WP_010917063.1">
    <property type="nucleotide sequence ID" value="NC_002689.2"/>
</dbReference>
<feature type="transmembrane region" description="Helical" evidence="5">
    <location>
        <begin position="352"/>
        <end position="370"/>
    </location>
</feature>
<dbReference type="Gene3D" id="1.20.1740.10">
    <property type="entry name" value="Amino acid/polyamine transporter I"/>
    <property type="match status" value="1"/>
</dbReference>
<dbReference type="PhylomeDB" id="Q97AJ1"/>